<feature type="region of interest" description="Disordered" evidence="6">
    <location>
        <begin position="72"/>
        <end position="159"/>
    </location>
</feature>
<dbReference type="EMBL" id="BSXU01000042">
    <property type="protein sequence ID" value="GMG18996.1"/>
    <property type="molecule type" value="Genomic_DNA"/>
</dbReference>
<evidence type="ECO:0000313" key="7">
    <source>
        <dbReference type="EMBL" id="GMG18996.1"/>
    </source>
</evidence>
<keyword evidence="5" id="KW-0735">Signal-anchor</keyword>
<dbReference type="GO" id="GO:0005794">
    <property type="term" value="C:Golgi apparatus"/>
    <property type="evidence" value="ECO:0007669"/>
    <property type="project" value="TreeGrafter"/>
</dbReference>
<keyword evidence="8" id="KW-1185">Reference proteome</keyword>
<dbReference type="GO" id="GO:0016020">
    <property type="term" value="C:membrane"/>
    <property type="evidence" value="ECO:0007669"/>
    <property type="project" value="UniProtKB-SubCell"/>
</dbReference>
<dbReference type="GO" id="GO:0000026">
    <property type="term" value="F:alpha-1,2-mannosyltransferase activity"/>
    <property type="evidence" value="ECO:0007669"/>
    <property type="project" value="TreeGrafter"/>
</dbReference>
<accession>A0A9W6YRU6</accession>
<comment type="similarity">
    <text evidence="2">Belongs to the glycosyltransferase 15 family.</text>
</comment>
<dbReference type="SUPFAM" id="SSF53448">
    <property type="entry name" value="Nucleotide-diphospho-sugar transferases"/>
    <property type="match status" value="1"/>
</dbReference>
<keyword evidence="4" id="KW-0808">Transferase</keyword>
<dbReference type="InterPro" id="IPR029044">
    <property type="entry name" value="Nucleotide-diphossugar_trans"/>
</dbReference>
<keyword evidence="5" id="KW-0812">Transmembrane</keyword>
<comment type="caution">
    <text evidence="7">The sequence shown here is derived from an EMBL/GenBank/DDBJ whole genome shotgun (WGS) entry which is preliminary data.</text>
</comment>
<feature type="region of interest" description="Disordered" evidence="6">
    <location>
        <begin position="523"/>
        <end position="580"/>
    </location>
</feature>
<dbReference type="FunFam" id="3.90.550.10:FF:000051">
    <property type="entry name" value="Alpha-1,2-mannosyltransferase (Ktr4)"/>
    <property type="match status" value="1"/>
</dbReference>
<evidence type="ECO:0000256" key="1">
    <source>
        <dbReference type="ARBA" id="ARBA00004606"/>
    </source>
</evidence>
<feature type="compositionally biased region" description="Basic and acidic residues" evidence="6">
    <location>
        <begin position="101"/>
        <end position="127"/>
    </location>
</feature>
<sequence>MTPMLKIGRFYSSRVKLLLFIIISILAVTIYTTMTRSFSVTDSVKTSISDMLNFNATEIRAQLSADIEKASNANAENNEKTENNESTELHGSERVQPQSIDGDKKDGAGDNKDGAGDVKEEEKKVEEPPLVVVRNPLNGTNLDNEQKTNPNKAPVPIDNFGMMTEKYRPYEQIRIVKGKAGNPERQNATLISLVRNKELYLMLGSIQQLESRFNKDYNYDWVFLNDEPFTEKFIELTSAMVSGTARYGIIPYEHWSYPDYVDAKKAKDIRTSRKWQSITYGSSESYRHMCRYNSMFFYKHPIMDDYQYYWRVEPEVDFFCDIMYDPFRFMVDNKKDYGFTLTLTEIAKTIETLWSTSEQYFQREDIKSQLPSGEDSLLNFMSDDNGTTYNLCHYWTNFEIANLDFYRSEIYENYVNHLDHAGGFFYERWGDAPVHTIAVSKMMRKDQVHLFLDISYKHTVAGSCPLDDSLYKKAHCICDPEHDWSITSESSCNLQFLEVAGQPKLQDALKYEAIIAEKKRVEEEERQARLEESRRQAKLRAEERKQRAEERRKKKEEAKENARKQKESLKAAEENSSSGK</sequence>
<evidence type="ECO:0000256" key="5">
    <source>
        <dbReference type="ARBA" id="ARBA00022968"/>
    </source>
</evidence>
<dbReference type="Pfam" id="PF01793">
    <property type="entry name" value="Glyco_transf_15"/>
    <property type="match status" value="1"/>
</dbReference>
<feature type="compositionally biased region" description="Basic and acidic residues" evidence="6">
    <location>
        <begin position="77"/>
        <end position="93"/>
    </location>
</feature>
<dbReference type="GO" id="GO:0006493">
    <property type="term" value="P:protein O-linked glycosylation"/>
    <property type="evidence" value="ECO:0007669"/>
    <property type="project" value="TreeGrafter"/>
</dbReference>
<organism evidence="7 8">
    <name type="scientific">Ambrosiozyma monospora</name>
    <name type="common">Yeast</name>
    <name type="synonym">Endomycopsis monosporus</name>
    <dbReference type="NCBI Taxonomy" id="43982"/>
    <lineage>
        <taxon>Eukaryota</taxon>
        <taxon>Fungi</taxon>
        <taxon>Dikarya</taxon>
        <taxon>Ascomycota</taxon>
        <taxon>Saccharomycotina</taxon>
        <taxon>Pichiomycetes</taxon>
        <taxon>Pichiales</taxon>
        <taxon>Pichiaceae</taxon>
        <taxon>Ambrosiozyma</taxon>
    </lineage>
</organism>
<dbReference type="PANTHER" id="PTHR31121:SF6">
    <property type="entry name" value="ALPHA-1,2 MANNOSYLTRANSFERASE KTR1"/>
    <property type="match status" value="1"/>
</dbReference>
<dbReference type="AlphaFoldDB" id="A0A9W6YRU6"/>
<evidence type="ECO:0000256" key="2">
    <source>
        <dbReference type="ARBA" id="ARBA00007677"/>
    </source>
</evidence>
<comment type="subcellular location">
    <subcellularLocation>
        <location evidence="1">Membrane</location>
        <topology evidence="1">Single-pass type II membrane protein</topology>
    </subcellularLocation>
</comment>
<feature type="compositionally biased region" description="Polar residues" evidence="6">
    <location>
        <begin position="137"/>
        <end position="151"/>
    </location>
</feature>
<reference evidence="7" key="1">
    <citation type="submission" date="2023-04" db="EMBL/GenBank/DDBJ databases">
        <title>Ambrosiozyma monospora NBRC 1965.</title>
        <authorList>
            <person name="Ichikawa N."/>
            <person name="Sato H."/>
            <person name="Tonouchi N."/>
        </authorList>
    </citation>
    <scope>NUCLEOTIDE SEQUENCE</scope>
    <source>
        <strain evidence="7">NBRC 1965</strain>
    </source>
</reference>
<dbReference type="PANTHER" id="PTHR31121">
    <property type="entry name" value="ALPHA-1,2 MANNOSYLTRANSFERASE KTR1"/>
    <property type="match status" value="1"/>
</dbReference>
<protein>
    <submittedName>
        <fullName evidence="7">Unnamed protein product</fullName>
    </submittedName>
</protein>
<dbReference type="Proteomes" id="UP001165063">
    <property type="component" value="Unassembled WGS sequence"/>
</dbReference>
<evidence type="ECO:0000256" key="4">
    <source>
        <dbReference type="ARBA" id="ARBA00022679"/>
    </source>
</evidence>
<dbReference type="OrthoDB" id="439943at2759"/>
<dbReference type="Gene3D" id="3.90.550.10">
    <property type="entry name" value="Spore Coat Polysaccharide Biosynthesis Protein SpsA, Chain A"/>
    <property type="match status" value="1"/>
</dbReference>
<keyword evidence="3" id="KW-0328">Glycosyltransferase</keyword>
<dbReference type="GO" id="GO:0006487">
    <property type="term" value="P:protein N-linked glycosylation"/>
    <property type="evidence" value="ECO:0007669"/>
    <property type="project" value="TreeGrafter"/>
</dbReference>
<proteinExistence type="inferred from homology"/>
<evidence type="ECO:0000256" key="6">
    <source>
        <dbReference type="SAM" id="MobiDB-lite"/>
    </source>
</evidence>
<dbReference type="InterPro" id="IPR002685">
    <property type="entry name" value="Glyco_trans_15"/>
</dbReference>
<dbReference type="GO" id="GO:0000032">
    <property type="term" value="P:cell wall mannoprotein biosynthetic process"/>
    <property type="evidence" value="ECO:0007669"/>
    <property type="project" value="TreeGrafter"/>
</dbReference>
<gene>
    <name evidence="7" type="ORF">Amon01_000013200</name>
</gene>
<name>A0A9W6YRU6_AMBMO</name>
<evidence type="ECO:0000256" key="3">
    <source>
        <dbReference type="ARBA" id="ARBA00022676"/>
    </source>
</evidence>
<evidence type="ECO:0000313" key="8">
    <source>
        <dbReference type="Proteomes" id="UP001165063"/>
    </source>
</evidence>
<feature type="compositionally biased region" description="Basic and acidic residues" evidence="6">
    <location>
        <begin position="523"/>
        <end position="573"/>
    </location>
</feature>